<keyword evidence="4 8" id="KW-0479">Metal-binding</keyword>
<dbReference type="GO" id="GO:0004089">
    <property type="term" value="F:carbonate dehydratase activity"/>
    <property type="evidence" value="ECO:0007669"/>
    <property type="project" value="UniProtKB-UniRule"/>
</dbReference>
<evidence type="ECO:0000256" key="5">
    <source>
        <dbReference type="ARBA" id="ARBA00022833"/>
    </source>
</evidence>
<comment type="similarity">
    <text evidence="2 8">Belongs to the alpha-carbonic anhydrase family.</text>
</comment>
<dbReference type="InterPro" id="IPR023561">
    <property type="entry name" value="Carbonic_anhydrase_a-class"/>
</dbReference>
<sequence>MLCFLLLAHFLEEVSGSKGSEEWGYVDKSAWKKTCKTGKSQSPIDLDISQAVLVDWEPLKFHNYDARGDIVAENNGHTGGNLKGRYNLQQFHFHWDGNDRFGSEHTLAGLHYPLEVHFVHIKEGLNNTNAHLGASPWWRFSSRSHQKEMHCSIWRKVRKPPTHQKTNQPISDTKGDLPSYSPGSLLPPDTSTFFRYTGSLTTPPCSEGVIWTILAHPNLVTDTQLRILRRHLREDGSLLIDNWRTVQPMNGRKLYLNKGTVLRVTDGSEKIPFCLPFISDEVSNAVRRSLRQAGLQVDVRVVDIPPPNLKRHLVRNRAYDRPGCVICPHDKDGDCMISGTIYLITCQACGDEYIGETGRPLCVRIKEHLDGLSKSKTATPLGTHRRLCHENSEIQIGVTILSREPEIIARKTLETFWITARSPKINRKDECIAITKELALYQNLCGF</sequence>
<feature type="chain" id="PRO_5025094231" description="Carbonic anhydrase" evidence="8">
    <location>
        <begin position="17"/>
        <end position="447"/>
    </location>
</feature>
<dbReference type="PANTHER" id="PTHR18952:SF141">
    <property type="entry name" value="CARBONIC ANHYDRASE"/>
    <property type="match status" value="1"/>
</dbReference>
<evidence type="ECO:0000256" key="9">
    <source>
        <dbReference type="SAM" id="MobiDB-lite"/>
    </source>
</evidence>
<comment type="cofactor">
    <cofactor evidence="1 8">
        <name>Zn(2+)</name>
        <dbReference type="ChEBI" id="CHEBI:29105"/>
    </cofactor>
</comment>
<keyword evidence="13" id="KW-1185">Reference proteome</keyword>
<protein>
    <recommendedName>
        <fullName evidence="3 8">Carbonic anhydrase</fullName>
        <ecNumber evidence="3 8">4.2.1.1</ecNumber>
    </recommendedName>
</protein>
<feature type="domain" description="GIY-YIG" evidence="10">
    <location>
        <begin position="337"/>
        <end position="427"/>
    </location>
</feature>
<dbReference type="InterPro" id="IPR000305">
    <property type="entry name" value="GIY-YIG_endonuc"/>
</dbReference>
<dbReference type="PROSITE" id="PS00162">
    <property type="entry name" value="ALPHA_CA_1"/>
    <property type="match status" value="1"/>
</dbReference>
<dbReference type="STRING" id="53326.A0A016S773"/>
<organism evidence="12 13">
    <name type="scientific">Ancylostoma ceylanicum</name>
    <dbReference type="NCBI Taxonomy" id="53326"/>
    <lineage>
        <taxon>Eukaryota</taxon>
        <taxon>Metazoa</taxon>
        <taxon>Ecdysozoa</taxon>
        <taxon>Nematoda</taxon>
        <taxon>Chromadorea</taxon>
        <taxon>Rhabditida</taxon>
        <taxon>Rhabditina</taxon>
        <taxon>Rhabditomorpha</taxon>
        <taxon>Strongyloidea</taxon>
        <taxon>Ancylostomatidae</taxon>
        <taxon>Ancylostomatinae</taxon>
        <taxon>Ancylostoma</taxon>
    </lineage>
</organism>
<dbReference type="AlphaFoldDB" id="A0A016S773"/>
<keyword evidence="6 8" id="KW-0456">Lyase</keyword>
<evidence type="ECO:0000256" key="1">
    <source>
        <dbReference type="ARBA" id="ARBA00001947"/>
    </source>
</evidence>
<evidence type="ECO:0000256" key="2">
    <source>
        <dbReference type="ARBA" id="ARBA00010718"/>
    </source>
</evidence>
<name>A0A016S773_9BILA</name>
<dbReference type="Gene3D" id="3.10.200.10">
    <property type="entry name" value="Alpha carbonic anhydrase"/>
    <property type="match status" value="1"/>
</dbReference>
<dbReference type="Proteomes" id="UP000024635">
    <property type="component" value="Unassembled WGS sequence"/>
</dbReference>
<evidence type="ECO:0000256" key="6">
    <source>
        <dbReference type="ARBA" id="ARBA00023239"/>
    </source>
</evidence>
<feature type="region of interest" description="Disordered" evidence="9">
    <location>
        <begin position="159"/>
        <end position="181"/>
    </location>
</feature>
<dbReference type="PROSITE" id="PS51144">
    <property type="entry name" value="ALPHA_CA_2"/>
    <property type="match status" value="1"/>
</dbReference>
<dbReference type="GO" id="GO:0005737">
    <property type="term" value="C:cytoplasm"/>
    <property type="evidence" value="ECO:0007669"/>
    <property type="project" value="TreeGrafter"/>
</dbReference>
<comment type="caution">
    <text evidence="12">The sequence shown here is derived from an EMBL/GenBank/DDBJ whole genome shotgun (WGS) entry which is preliminary data.</text>
</comment>
<evidence type="ECO:0000313" key="13">
    <source>
        <dbReference type="Proteomes" id="UP000024635"/>
    </source>
</evidence>
<dbReference type="PANTHER" id="PTHR18952">
    <property type="entry name" value="CARBONIC ANHYDRASE"/>
    <property type="match status" value="1"/>
</dbReference>
<feature type="signal peptide" evidence="8">
    <location>
        <begin position="1"/>
        <end position="16"/>
    </location>
</feature>
<dbReference type="SUPFAM" id="SSF51069">
    <property type="entry name" value="Carbonic anhydrase"/>
    <property type="match status" value="1"/>
</dbReference>
<dbReference type="CDD" id="cd00326">
    <property type="entry name" value="alpha_CA"/>
    <property type="match status" value="1"/>
</dbReference>
<evidence type="ECO:0000256" key="3">
    <source>
        <dbReference type="ARBA" id="ARBA00012925"/>
    </source>
</evidence>
<gene>
    <name evidence="12" type="primary">Acey_s0283.g1309</name>
    <name evidence="12" type="ORF">Y032_0283g1309</name>
</gene>
<comment type="function">
    <text evidence="8">Reversible hydration of carbon dioxide.</text>
</comment>
<evidence type="ECO:0000256" key="4">
    <source>
        <dbReference type="ARBA" id="ARBA00022723"/>
    </source>
</evidence>
<evidence type="ECO:0000256" key="8">
    <source>
        <dbReference type="RuleBase" id="RU367011"/>
    </source>
</evidence>
<dbReference type="InterPro" id="IPR036398">
    <property type="entry name" value="CA_dom_sf"/>
</dbReference>
<proteinExistence type="inferred from homology"/>
<evidence type="ECO:0000259" key="10">
    <source>
        <dbReference type="PROSITE" id="PS50164"/>
    </source>
</evidence>
<accession>A0A016S773</accession>
<keyword evidence="5 8" id="KW-0862">Zinc</keyword>
<dbReference type="InterPro" id="IPR018338">
    <property type="entry name" value="Carbonic_anhydrase_a-class_CS"/>
</dbReference>
<dbReference type="OrthoDB" id="429145at2759"/>
<reference evidence="13" key="1">
    <citation type="journal article" date="2015" name="Nat. Genet.">
        <title>The genome and transcriptome of the zoonotic hookworm Ancylostoma ceylanicum identify infection-specific gene families.</title>
        <authorList>
            <person name="Schwarz E.M."/>
            <person name="Hu Y."/>
            <person name="Antoshechkin I."/>
            <person name="Miller M.M."/>
            <person name="Sternberg P.W."/>
            <person name="Aroian R.V."/>
        </authorList>
    </citation>
    <scope>NUCLEOTIDE SEQUENCE</scope>
    <source>
        <strain evidence="13">HY135</strain>
    </source>
</reference>
<evidence type="ECO:0000256" key="7">
    <source>
        <dbReference type="ARBA" id="ARBA00048348"/>
    </source>
</evidence>
<feature type="domain" description="Alpha-carbonic anhydrase" evidence="11">
    <location>
        <begin position="21"/>
        <end position="258"/>
    </location>
</feature>
<dbReference type="GO" id="GO:0008270">
    <property type="term" value="F:zinc ion binding"/>
    <property type="evidence" value="ECO:0007669"/>
    <property type="project" value="UniProtKB-UniRule"/>
</dbReference>
<dbReference type="Pfam" id="PF00194">
    <property type="entry name" value="Carb_anhydrase"/>
    <property type="match status" value="1"/>
</dbReference>
<dbReference type="PROSITE" id="PS50164">
    <property type="entry name" value="GIY_YIG"/>
    <property type="match status" value="1"/>
</dbReference>
<dbReference type="SMART" id="SM01057">
    <property type="entry name" value="Carb_anhydrase"/>
    <property type="match status" value="1"/>
</dbReference>
<dbReference type="EC" id="4.2.1.1" evidence="3 8"/>
<dbReference type="InterPro" id="IPR001148">
    <property type="entry name" value="CA_dom"/>
</dbReference>
<dbReference type="EMBL" id="JARK01001619">
    <property type="protein sequence ID" value="EYB86197.1"/>
    <property type="molecule type" value="Genomic_DNA"/>
</dbReference>
<keyword evidence="8" id="KW-0732">Signal</keyword>
<evidence type="ECO:0000313" key="12">
    <source>
        <dbReference type="EMBL" id="EYB86197.1"/>
    </source>
</evidence>
<comment type="catalytic activity">
    <reaction evidence="7 8">
        <text>hydrogencarbonate + H(+) = CO2 + H2O</text>
        <dbReference type="Rhea" id="RHEA:10748"/>
        <dbReference type="ChEBI" id="CHEBI:15377"/>
        <dbReference type="ChEBI" id="CHEBI:15378"/>
        <dbReference type="ChEBI" id="CHEBI:16526"/>
        <dbReference type="ChEBI" id="CHEBI:17544"/>
        <dbReference type="EC" id="4.2.1.1"/>
    </reaction>
</comment>
<evidence type="ECO:0000259" key="11">
    <source>
        <dbReference type="PROSITE" id="PS51144"/>
    </source>
</evidence>